<dbReference type="InterPro" id="IPR024757">
    <property type="entry name" value="FtsZ_C"/>
</dbReference>
<feature type="binding site" evidence="5">
    <location>
        <position position="190"/>
    </location>
    <ligand>
        <name>GTP</name>
        <dbReference type="ChEBI" id="CHEBI:37565"/>
    </ligand>
</feature>
<dbReference type="BioCyc" id="RPAL652103:RPDX1_RS08985-MONOMER"/>
<dbReference type="Gene3D" id="3.30.1330.20">
    <property type="entry name" value="Tubulin/FtsZ, C-terminal domain"/>
    <property type="match status" value="1"/>
</dbReference>
<evidence type="ECO:0000313" key="11">
    <source>
        <dbReference type="EMBL" id="ADU43444.1"/>
    </source>
</evidence>
<organism evidence="11 12">
    <name type="scientific">Rhodopseudomonas palustris (strain DX-1)</name>
    <dbReference type="NCBI Taxonomy" id="652103"/>
    <lineage>
        <taxon>Bacteria</taxon>
        <taxon>Pseudomonadati</taxon>
        <taxon>Pseudomonadota</taxon>
        <taxon>Alphaproteobacteria</taxon>
        <taxon>Hyphomicrobiales</taxon>
        <taxon>Nitrobacteraceae</taxon>
        <taxon>Rhodopseudomonas</taxon>
    </lineage>
</organism>
<dbReference type="SMART" id="SM00865">
    <property type="entry name" value="Tubulin_C"/>
    <property type="match status" value="1"/>
</dbReference>
<evidence type="ECO:0000256" key="8">
    <source>
        <dbReference type="SAM" id="MobiDB-lite"/>
    </source>
</evidence>
<dbReference type="SUPFAM" id="SSF55307">
    <property type="entry name" value="Tubulin C-terminal domain-like"/>
    <property type="match status" value="1"/>
</dbReference>
<dbReference type="FunFam" id="3.40.50.1440:FF:000001">
    <property type="entry name" value="Cell division protein FtsZ"/>
    <property type="match status" value="1"/>
</dbReference>
<dbReference type="GO" id="GO:0003924">
    <property type="term" value="F:GTPase activity"/>
    <property type="evidence" value="ECO:0007669"/>
    <property type="project" value="UniProtKB-UniRule"/>
</dbReference>
<dbReference type="InterPro" id="IPR000158">
    <property type="entry name" value="Cell_div_FtsZ"/>
</dbReference>
<dbReference type="InterPro" id="IPR008280">
    <property type="entry name" value="Tub_FtsZ_C"/>
</dbReference>
<dbReference type="GO" id="GO:0051258">
    <property type="term" value="P:protein polymerization"/>
    <property type="evidence" value="ECO:0007669"/>
    <property type="project" value="UniProtKB-UniRule"/>
</dbReference>
<keyword evidence="2 5" id="KW-0963">Cytoplasm</keyword>
<dbReference type="InterPro" id="IPR037103">
    <property type="entry name" value="Tubulin/FtsZ-like_C"/>
</dbReference>
<dbReference type="Pfam" id="PF12327">
    <property type="entry name" value="FtsZ_C"/>
    <property type="match status" value="1"/>
</dbReference>
<dbReference type="SMART" id="SM00864">
    <property type="entry name" value="Tubulin"/>
    <property type="match status" value="1"/>
</dbReference>
<protein>
    <recommendedName>
        <fullName evidence="5 6">Cell division protein FtsZ</fullName>
    </recommendedName>
</protein>
<dbReference type="EMBL" id="CP002418">
    <property type="protein sequence ID" value="ADU43444.1"/>
    <property type="molecule type" value="Genomic_DNA"/>
</dbReference>
<dbReference type="Pfam" id="PF00091">
    <property type="entry name" value="Tubulin"/>
    <property type="match status" value="1"/>
</dbReference>
<evidence type="ECO:0000256" key="1">
    <source>
        <dbReference type="ARBA" id="ARBA00009690"/>
    </source>
</evidence>
<dbReference type="PRINTS" id="PR00423">
    <property type="entry name" value="CELLDVISFTSZ"/>
</dbReference>
<evidence type="ECO:0000256" key="7">
    <source>
        <dbReference type="RuleBase" id="RU000631"/>
    </source>
</evidence>
<dbReference type="GO" id="GO:0005737">
    <property type="term" value="C:cytoplasm"/>
    <property type="evidence" value="ECO:0007669"/>
    <property type="project" value="UniProtKB-SubCell"/>
</dbReference>
<dbReference type="InterPro" id="IPR018316">
    <property type="entry name" value="Tubulin/FtsZ_2-layer-sand-dom"/>
</dbReference>
<comment type="function">
    <text evidence="5 7">Essential cell division protein that forms a contractile ring structure (Z ring) at the future cell division site. The regulation of the ring assembly controls the timing and the location of cell division. One of the functions of the FtsZ ring is to recruit other cell division proteins to the septum to produce a new cell wall between the dividing cells. Binds GTP and shows GTPase activity.</text>
</comment>
<dbReference type="GO" id="GO:0005525">
    <property type="term" value="F:GTP binding"/>
    <property type="evidence" value="ECO:0007669"/>
    <property type="project" value="UniProtKB-UniRule"/>
</dbReference>
<comment type="subcellular location">
    <subcellularLocation>
        <location evidence="5">Cytoplasm</location>
    </subcellularLocation>
    <text evidence="5">Assembles at midcell at the inner surface of the cytoplasmic membrane.</text>
</comment>
<name>E6VLT3_RHOPX</name>
<dbReference type="Gene3D" id="3.40.50.1440">
    <property type="entry name" value="Tubulin/FtsZ, GTPase domain"/>
    <property type="match status" value="1"/>
</dbReference>
<feature type="binding site" evidence="5">
    <location>
        <begin position="111"/>
        <end position="113"/>
    </location>
    <ligand>
        <name>GTP</name>
        <dbReference type="ChEBI" id="CHEBI:37565"/>
    </ligand>
</feature>
<dbReference type="NCBIfam" id="TIGR03483">
    <property type="entry name" value="FtsZ_alphas_C"/>
    <property type="match status" value="1"/>
</dbReference>
<feature type="binding site" evidence="5">
    <location>
        <position position="146"/>
    </location>
    <ligand>
        <name>GTP</name>
        <dbReference type="ChEBI" id="CHEBI:37565"/>
    </ligand>
</feature>
<feature type="region of interest" description="Disordered" evidence="8">
    <location>
        <begin position="508"/>
        <end position="592"/>
    </location>
</feature>
<proteinExistence type="inferred from homology"/>
<feature type="binding site" evidence="5">
    <location>
        <position position="142"/>
    </location>
    <ligand>
        <name>GTP</name>
        <dbReference type="ChEBI" id="CHEBI:37565"/>
    </ligand>
</feature>
<dbReference type="PANTHER" id="PTHR30314">
    <property type="entry name" value="CELL DIVISION PROTEIN FTSZ-RELATED"/>
    <property type="match status" value="1"/>
</dbReference>
<dbReference type="SUPFAM" id="SSF52490">
    <property type="entry name" value="Tubulin nucleotide-binding domain-like"/>
    <property type="match status" value="1"/>
</dbReference>
<accession>E6VLT3</accession>
<keyword evidence="5 7" id="KW-0717">Septation</keyword>
<dbReference type="FunFam" id="3.30.1330.20:FF:000011">
    <property type="entry name" value="Cell division protein FtsZ"/>
    <property type="match status" value="1"/>
</dbReference>
<evidence type="ECO:0000256" key="5">
    <source>
        <dbReference type="HAMAP-Rule" id="MF_00909"/>
    </source>
</evidence>
<dbReference type="PANTHER" id="PTHR30314:SF3">
    <property type="entry name" value="MITOCHONDRIAL DIVISION PROTEIN FSZA"/>
    <property type="match status" value="1"/>
</dbReference>
<dbReference type="InterPro" id="IPR045061">
    <property type="entry name" value="FtsZ/CetZ"/>
</dbReference>
<dbReference type="InterPro" id="IPR020805">
    <property type="entry name" value="Cell_div_FtsZ_CS"/>
</dbReference>
<keyword evidence="5 7" id="KW-0132">Cell division</keyword>
<dbReference type="Proteomes" id="UP000001402">
    <property type="component" value="Chromosome"/>
</dbReference>
<feature type="domain" description="Tubulin/FtsZ 2-layer sandwich" evidence="10">
    <location>
        <begin position="210"/>
        <end position="328"/>
    </location>
</feature>
<comment type="subunit">
    <text evidence="5">Homodimer. Polymerizes to form a dynamic ring structure in a strictly GTP-dependent manner. Interacts directly with several other division proteins.</text>
</comment>
<feature type="binding site" evidence="5">
    <location>
        <begin position="24"/>
        <end position="28"/>
    </location>
    <ligand>
        <name>GTP</name>
        <dbReference type="ChEBI" id="CHEBI:37565"/>
    </ligand>
</feature>
<dbReference type="KEGG" id="rpx:Rpdx1_1832"/>
<dbReference type="InterPro" id="IPR017844">
    <property type="entry name" value="Cell_div_FtsZ_C"/>
</dbReference>
<keyword evidence="3 5" id="KW-0547">Nucleotide-binding</keyword>
<dbReference type="InterPro" id="IPR003008">
    <property type="entry name" value="Tubulin_FtsZ_GTPase"/>
</dbReference>
<evidence type="ECO:0000256" key="2">
    <source>
        <dbReference type="ARBA" id="ARBA00022490"/>
    </source>
</evidence>
<feature type="domain" description="Tubulin/FtsZ GTPase" evidence="9">
    <location>
        <begin position="16"/>
        <end position="208"/>
    </location>
</feature>
<dbReference type="GO" id="GO:0043093">
    <property type="term" value="P:FtsZ-dependent cytokinesis"/>
    <property type="evidence" value="ECO:0007669"/>
    <property type="project" value="UniProtKB-UniRule"/>
</dbReference>
<evidence type="ECO:0000259" key="10">
    <source>
        <dbReference type="SMART" id="SM00865"/>
    </source>
</evidence>
<keyword evidence="4 5" id="KW-0342">GTP-binding</keyword>
<evidence type="ECO:0000256" key="4">
    <source>
        <dbReference type="ARBA" id="ARBA00023134"/>
    </source>
</evidence>
<dbReference type="PROSITE" id="PS01135">
    <property type="entry name" value="FTSZ_2"/>
    <property type="match status" value="1"/>
</dbReference>
<dbReference type="InterPro" id="IPR036525">
    <property type="entry name" value="Tubulin/FtsZ_GTPase_sf"/>
</dbReference>
<dbReference type="OrthoDB" id="9813375at2"/>
<dbReference type="HAMAP" id="MF_00909">
    <property type="entry name" value="FtsZ"/>
    <property type="match status" value="1"/>
</dbReference>
<dbReference type="PROSITE" id="PS01134">
    <property type="entry name" value="FTSZ_1"/>
    <property type="match status" value="1"/>
</dbReference>
<dbReference type="CDD" id="cd02201">
    <property type="entry name" value="FtsZ_type1"/>
    <property type="match status" value="1"/>
</dbReference>
<dbReference type="GO" id="GO:0032153">
    <property type="term" value="C:cell division site"/>
    <property type="evidence" value="ECO:0007669"/>
    <property type="project" value="UniProtKB-UniRule"/>
</dbReference>
<dbReference type="AlphaFoldDB" id="E6VLT3"/>
<evidence type="ECO:0000256" key="6">
    <source>
        <dbReference type="NCBIfam" id="TIGR00065"/>
    </source>
</evidence>
<dbReference type="HOGENOM" id="CLU_024865_5_1_5"/>
<keyword evidence="5 7" id="KW-0131">Cell cycle</keyword>
<feature type="compositionally biased region" description="Basic and acidic residues" evidence="8">
    <location>
        <begin position="545"/>
        <end position="555"/>
    </location>
</feature>
<dbReference type="NCBIfam" id="TIGR00065">
    <property type="entry name" value="ftsZ"/>
    <property type="match status" value="1"/>
</dbReference>
<evidence type="ECO:0000313" key="12">
    <source>
        <dbReference type="Proteomes" id="UP000001402"/>
    </source>
</evidence>
<reference evidence="11" key="1">
    <citation type="submission" date="2010-12" db="EMBL/GenBank/DDBJ databases">
        <title>Complete sequence of Rhodopseudomonas palustris DX-1.</title>
        <authorList>
            <consortium name="US DOE Joint Genome Institute"/>
            <person name="Lucas S."/>
            <person name="Copeland A."/>
            <person name="Lapidus A."/>
            <person name="Cheng J.-F."/>
            <person name="Goodwin L."/>
            <person name="Pitluck S."/>
            <person name="Misra M."/>
            <person name="Chertkov O."/>
            <person name="Detter J.C."/>
            <person name="Han C."/>
            <person name="Tapia R."/>
            <person name="Land M."/>
            <person name="Hauser L."/>
            <person name="Kyrpides N."/>
            <person name="Ivanova N."/>
            <person name="Ovchinnikova G."/>
            <person name="Logan B."/>
            <person name="Oda Y."/>
            <person name="Harwood C."/>
            <person name="Woyke T."/>
        </authorList>
    </citation>
    <scope>NUCLEOTIDE SEQUENCE [LARGE SCALE GENOMIC DNA]</scope>
    <source>
        <strain evidence="11">DX-1</strain>
    </source>
</reference>
<gene>
    <name evidence="5" type="primary">ftsZ</name>
    <name evidence="11" type="ordered locus">Rpdx1_1832</name>
</gene>
<evidence type="ECO:0000259" key="9">
    <source>
        <dbReference type="SMART" id="SM00864"/>
    </source>
</evidence>
<dbReference type="STRING" id="652103.Rpdx1_1832"/>
<dbReference type="eggNOG" id="COG0206">
    <property type="taxonomic scope" value="Bacteria"/>
</dbReference>
<sequence length="592" mass="62357">MTINLNVPDIRELRPRITVFGVGGAGGNAVNNMITAGLDGVDFVVANTDAQALTMSKAQRLIQMGTEVTQGLGAGSQPDVGSAAAQEVIDEIRDHLSGANMVFVTAGMGGGTGTGAAPVIAKAAREMGILTVGVVTKPFHFEGARRMRTAETGITELHKVVDTLLIIPNQNLFRVANEKTTFADAFAMADQVLYSGVACITDLMVKEGLINLDFADVRAVMREMGKAMMGTGEASGEKRALTAAEAAIANPLIDDSSMKGARGLLISITGGKDLTLFEVDEAATRIREEVDQDANIIVGATFDESLDGIIRVSVVATGIEQAQLSRNAGTPAAAASAVGNDGRLAELTAKLRADNQRIAEAAAQRAAQAAAPVAAMAAEPAAQRQASNVERAALAAIAAAVGNEPMPQAETPVQPASYGDVTVRPIPQKPSLFPDPEQSRAVAEEPVAPEAFIPQQADRAAMRPPRMPRFDELPVPAQNEIRQARGDAEDDHPQKNRLSLLQRLANGLGRRDDESVEAPQVARNGGPQMPPLPDRRPQRSVAEQMGKDPVSEYAKRPAPQGLDMHGRPSPVAPAPQGDDHLDIPAFLRRQAT</sequence>
<evidence type="ECO:0000256" key="3">
    <source>
        <dbReference type="ARBA" id="ARBA00022741"/>
    </source>
</evidence>
<dbReference type="GO" id="GO:0000917">
    <property type="term" value="P:division septum assembly"/>
    <property type="evidence" value="ECO:0007669"/>
    <property type="project" value="UniProtKB-KW"/>
</dbReference>
<comment type="similarity">
    <text evidence="1 5 7">Belongs to the FtsZ family.</text>
</comment>